<dbReference type="RefSeq" id="WP_160364219.1">
    <property type="nucleotide sequence ID" value="NZ_JACEIB010000027.1"/>
</dbReference>
<comment type="caution">
    <text evidence="1">The sequence shown here is derived from an EMBL/GenBank/DDBJ whole genome shotgun (WGS) entry which is preliminary data.</text>
</comment>
<reference evidence="1 2" key="1">
    <citation type="submission" date="2020-07" db="EMBL/GenBank/DDBJ databases">
        <authorList>
            <person name="Sun Q."/>
        </authorList>
    </citation>
    <scope>NUCLEOTIDE SEQUENCE [LARGE SCALE GENOMIC DNA]</scope>
    <source>
        <strain evidence="1 2">CGMCC 1.13654</strain>
    </source>
</reference>
<proteinExistence type="predicted"/>
<accession>A0A838LBW8</accession>
<protein>
    <submittedName>
        <fullName evidence="1">Uncharacterized protein</fullName>
    </submittedName>
</protein>
<evidence type="ECO:0000313" key="1">
    <source>
        <dbReference type="EMBL" id="MBA2936362.1"/>
    </source>
</evidence>
<evidence type="ECO:0000313" key="2">
    <source>
        <dbReference type="Proteomes" id="UP000570166"/>
    </source>
</evidence>
<keyword evidence="2" id="KW-1185">Reference proteome</keyword>
<dbReference type="AlphaFoldDB" id="A0A838LBW8"/>
<organism evidence="1 2">
    <name type="scientific">Sphingomonas chungangi</name>
    <dbReference type="NCBI Taxonomy" id="2683589"/>
    <lineage>
        <taxon>Bacteria</taxon>
        <taxon>Pseudomonadati</taxon>
        <taxon>Pseudomonadota</taxon>
        <taxon>Alphaproteobacteria</taxon>
        <taxon>Sphingomonadales</taxon>
        <taxon>Sphingomonadaceae</taxon>
        <taxon>Sphingomonas</taxon>
    </lineage>
</organism>
<name>A0A838LBW8_9SPHN</name>
<dbReference type="EMBL" id="JACEIB010000027">
    <property type="protein sequence ID" value="MBA2936362.1"/>
    <property type="molecule type" value="Genomic_DNA"/>
</dbReference>
<sequence length="68" mass="7506">MSSKNDLMILSPGETLEERIADLVAFEEQQQAIVRQARDRGLRVANARTLLYEIQGALTELRGCCAAA</sequence>
<gene>
    <name evidence="1" type="ORF">HZF05_19955</name>
</gene>
<dbReference type="Proteomes" id="UP000570166">
    <property type="component" value="Unassembled WGS sequence"/>
</dbReference>